<proteinExistence type="predicted"/>
<gene>
    <name evidence="1" type="ORF">TCAL_06609</name>
</gene>
<dbReference type="Proteomes" id="UP000318571">
    <property type="component" value="Chromosome 6"/>
</dbReference>
<protein>
    <submittedName>
        <fullName evidence="1">Uncharacterized protein</fullName>
    </submittedName>
</protein>
<evidence type="ECO:0000313" key="1">
    <source>
        <dbReference type="EMBL" id="TRY79751.1"/>
    </source>
</evidence>
<reference evidence="1 2" key="1">
    <citation type="journal article" date="2018" name="Nat. Ecol. Evol.">
        <title>Genomic signatures of mitonuclear coevolution across populations of Tigriopus californicus.</title>
        <authorList>
            <person name="Barreto F.S."/>
            <person name="Watson E.T."/>
            <person name="Lima T.G."/>
            <person name="Willett C.S."/>
            <person name="Edmands S."/>
            <person name="Li W."/>
            <person name="Burton R.S."/>
        </authorList>
    </citation>
    <scope>NUCLEOTIDE SEQUENCE [LARGE SCALE GENOMIC DNA]</scope>
    <source>
        <strain evidence="1 2">San Diego</strain>
    </source>
</reference>
<comment type="caution">
    <text evidence="1">The sequence shown here is derived from an EMBL/GenBank/DDBJ whole genome shotgun (WGS) entry which is preliminary data.</text>
</comment>
<organism evidence="1 2">
    <name type="scientific">Tigriopus californicus</name>
    <name type="common">Marine copepod</name>
    <dbReference type="NCBI Taxonomy" id="6832"/>
    <lineage>
        <taxon>Eukaryota</taxon>
        <taxon>Metazoa</taxon>
        <taxon>Ecdysozoa</taxon>
        <taxon>Arthropoda</taxon>
        <taxon>Crustacea</taxon>
        <taxon>Multicrustacea</taxon>
        <taxon>Hexanauplia</taxon>
        <taxon>Copepoda</taxon>
        <taxon>Harpacticoida</taxon>
        <taxon>Harpacticidae</taxon>
        <taxon>Tigriopus</taxon>
    </lineage>
</organism>
<evidence type="ECO:0000313" key="2">
    <source>
        <dbReference type="Proteomes" id="UP000318571"/>
    </source>
</evidence>
<keyword evidence="2" id="KW-1185">Reference proteome</keyword>
<name>A0A553PQ19_TIGCA</name>
<accession>A0A553PQ19</accession>
<dbReference type="EMBL" id="VCGU01000002">
    <property type="protein sequence ID" value="TRY79751.1"/>
    <property type="molecule type" value="Genomic_DNA"/>
</dbReference>
<dbReference type="AlphaFoldDB" id="A0A553PQ19"/>
<sequence length="68" mass="7834">MGRGQKLLGNGLDLLRLFVIIFDSFFFNMDKKRLQIHIFKGSTSMDMGQPLAHIKPIHKFSQLISNRS</sequence>